<dbReference type="Proteomes" id="UP000826195">
    <property type="component" value="Unassembled WGS sequence"/>
</dbReference>
<keyword evidence="4" id="KW-1185">Reference proteome</keyword>
<protein>
    <submittedName>
        <fullName evidence="3">Uncharacterized protein</fullName>
    </submittedName>
</protein>
<evidence type="ECO:0000313" key="4">
    <source>
        <dbReference type="Proteomes" id="UP000826195"/>
    </source>
</evidence>
<reference evidence="3 4" key="1">
    <citation type="journal article" date="2021" name="J. Hered.">
        <title>A chromosome-level genome assembly of the parasitoid wasp, Cotesia glomerata (Hymenoptera: Braconidae).</title>
        <authorList>
            <person name="Pinto B.J."/>
            <person name="Weis J.J."/>
            <person name="Gamble T."/>
            <person name="Ode P.J."/>
            <person name="Paul R."/>
            <person name="Zaspel J.M."/>
        </authorList>
    </citation>
    <scope>NUCLEOTIDE SEQUENCE [LARGE SCALE GENOMIC DNA]</scope>
    <source>
        <strain evidence="3">CgM1</strain>
    </source>
</reference>
<accession>A0AAV7J343</accession>
<dbReference type="EMBL" id="JAHXZJ010000002">
    <property type="protein sequence ID" value="KAH0563560.1"/>
    <property type="molecule type" value="Genomic_DNA"/>
</dbReference>
<evidence type="ECO:0000313" key="3">
    <source>
        <dbReference type="EMBL" id="KAH0563560.1"/>
    </source>
</evidence>
<gene>
    <name evidence="3" type="ORF">KQX54_002093</name>
</gene>
<feature type="region of interest" description="Disordered" evidence="2">
    <location>
        <begin position="123"/>
        <end position="149"/>
    </location>
</feature>
<feature type="coiled-coil region" evidence="1">
    <location>
        <begin position="1"/>
        <end position="28"/>
    </location>
</feature>
<organism evidence="3 4">
    <name type="scientific">Cotesia glomerata</name>
    <name type="common">Lepidopteran parasitic wasp</name>
    <name type="synonym">Apanteles glomeratus</name>
    <dbReference type="NCBI Taxonomy" id="32391"/>
    <lineage>
        <taxon>Eukaryota</taxon>
        <taxon>Metazoa</taxon>
        <taxon>Ecdysozoa</taxon>
        <taxon>Arthropoda</taxon>
        <taxon>Hexapoda</taxon>
        <taxon>Insecta</taxon>
        <taxon>Pterygota</taxon>
        <taxon>Neoptera</taxon>
        <taxon>Endopterygota</taxon>
        <taxon>Hymenoptera</taxon>
        <taxon>Apocrita</taxon>
        <taxon>Ichneumonoidea</taxon>
        <taxon>Braconidae</taxon>
        <taxon>Microgastrinae</taxon>
        <taxon>Cotesia</taxon>
    </lineage>
</organism>
<keyword evidence="1" id="KW-0175">Coiled coil</keyword>
<sequence>MIDVDAEIKQAENTLQNANSIFQKHATKFNNKEDLETEPINLIERLEKVRKPKEMSATLESSNENFMRKKNTLFKWSKFAELKSISPEYMDNMSRMNVAGKASTFKKSEGTASEKRACHGDLNQIPAASSPGPVAKLAPPEFATCSAPA</sequence>
<comment type="caution">
    <text evidence="3">The sequence shown here is derived from an EMBL/GenBank/DDBJ whole genome shotgun (WGS) entry which is preliminary data.</text>
</comment>
<evidence type="ECO:0000256" key="2">
    <source>
        <dbReference type="SAM" id="MobiDB-lite"/>
    </source>
</evidence>
<dbReference type="AlphaFoldDB" id="A0AAV7J343"/>
<proteinExistence type="predicted"/>
<name>A0AAV7J343_COTGL</name>
<evidence type="ECO:0000256" key="1">
    <source>
        <dbReference type="SAM" id="Coils"/>
    </source>
</evidence>